<evidence type="ECO:0000313" key="8">
    <source>
        <dbReference type="Proteomes" id="UP000650833"/>
    </source>
</evidence>
<evidence type="ECO:0000256" key="1">
    <source>
        <dbReference type="ARBA" id="ARBA00005500"/>
    </source>
</evidence>
<evidence type="ECO:0000313" key="7">
    <source>
        <dbReference type="EMBL" id="KAG2213733.1"/>
    </source>
</evidence>
<dbReference type="GO" id="GO:0005789">
    <property type="term" value="C:endoplasmic reticulum membrane"/>
    <property type="evidence" value="ECO:0007669"/>
    <property type="project" value="UniProtKB-SubCell"/>
</dbReference>
<keyword evidence="2 6" id="KW-0812">Transmembrane</keyword>
<organism evidence="7 8">
    <name type="scientific">Mucor plumbeus</name>
    <dbReference type="NCBI Taxonomy" id="97098"/>
    <lineage>
        <taxon>Eukaryota</taxon>
        <taxon>Fungi</taxon>
        <taxon>Fungi incertae sedis</taxon>
        <taxon>Mucoromycota</taxon>
        <taxon>Mucoromycotina</taxon>
        <taxon>Mucoromycetes</taxon>
        <taxon>Mucorales</taxon>
        <taxon>Mucorineae</taxon>
        <taxon>Mucoraceae</taxon>
        <taxon>Mucor</taxon>
    </lineage>
</organism>
<accession>A0A8H7RQ34</accession>
<dbReference type="Proteomes" id="UP000650833">
    <property type="component" value="Unassembled WGS sequence"/>
</dbReference>
<dbReference type="InterPro" id="IPR010580">
    <property type="entry name" value="ER_stress-assoc"/>
</dbReference>
<comment type="similarity">
    <text evidence="1 6">Belongs to the RAMP4 family.</text>
</comment>
<keyword evidence="3 6" id="KW-0256">Endoplasmic reticulum</keyword>
<sequence length="113" mass="12641">MASTPTLRQKNQIYKNRSAKGIVAAKASEKTKVVSKTNYSYWAIGILGFALFGGGQSWLCLDSKAQQQIEQLWCGNQASWVTSEAFRGPIYVDTAMMTLIYNGYSYTIARLRQ</sequence>
<protein>
    <recommendedName>
        <fullName evidence="6">Stress-associated endoplasmic reticulum protein</fullName>
    </recommendedName>
</protein>
<name>A0A8H7RQ34_9FUNG</name>
<keyword evidence="5 6" id="KW-0472">Membrane</keyword>
<dbReference type="EMBL" id="JAEPRC010000032">
    <property type="protein sequence ID" value="KAG2213733.1"/>
    <property type="molecule type" value="Genomic_DNA"/>
</dbReference>
<proteinExistence type="inferred from homology"/>
<evidence type="ECO:0000256" key="6">
    <source>
        <dbReference type="RuleBase" id="RU364120"/>
    </source>
</evidence>
<comment type="caution">
    <text evidence="7">The sequence shown here is derived from an EMBL/GenBank/DDBJ whole genome shotgun (WGS) entry which is preliminary data.</text>
</comment>
<dbReference type="AlphaFoldDB" id="A0A8H7RQ34"/>
<feature type="transmembrane region" description="Helical" evidence="6">
    <location>
        <begin position="39"/>
        <end position="61"/>
    </location>
</feature>
<evidence type="ECO:0000256" key="4">
    <source>
        <dbReference type="ARBA" id="ARBA00022989"/>
    </source>
</evidence>
<gene>
    <name evidence="7" type="ORF">INT46_009881</name>
</gene>
<dbReference type="OrthoDB" id="2202855at2759"/>
<comment type="subcellular location">
    <subcellularLocation>
        <location evidence="6">Membrane</location>
        <topology evidence="6">Single-pass membrane protein</topology>
    </subcellularLocation>
    <subcellularLocation>
        <location evidence="6">Endoplasmic reticulum membrane</location>
        <topology evidence="6">Single-pass membrane protein</topology>
    </subcellularLocation>
</comment>
<evidence type="ECO:0000256" key="5">
    <source>
        <dbReference type="ARBA" id="ARBA00023136"/>
    </source>
</evidence>
<dbReference type="Pfam" id="PF06624">
    <property type="entry name" value="RAMP4"/>
    <property type="match status" value="1"/>
</dbReference>
<evidence type="ECO:0000256" key="2">
    <source>
        <dbReference type="ARBA" id="ARBA00022692"/>
    </source>
</evidence>
<reference evidence="7" key="1">
    <citation type="submission" date="2020-12" db="EMBL/GenBank/DDBJ databases">
        <title>Metabolic potential, ecology and presence of endohyphal bacteria is reflected in genomic diversity of Mucoromycotina.</title>
        <authorList>
            <person name="Muszewska A."/>
            <person name="Okrasinska A."/>
            <person name="Steczkiewicz K."/>
            <person name="Drgas O."/>
            <person name="Orlowska M."/>
            <person name="Perlinska-Lenart U."/>
            <person name="Aleksandrzak-Piekarczyk T."/>
            <person name="Szatraj K."/>
            <person name="Zielenkiewicz U."/>
            <person name="Pilsyk S."/>
            <person name="Malc E."/>
            <person name="Mieczkowski P."/>
            <person name="Kruszewska J.S."/>
            <person name="Biernat P."/>
            <person name="Pawlowska J."/>
        </authorList>
    </citation>
    <scope>NUCLEOTIDE SEQUENCE</scope>
    <source>
        <strain evidence="7">CBS 226.32</strain>
    </source>
</reference>
<comment type="function">
    <text evidence="6">Interacts with target proteins during translocation into the lumen of the endoplasmic reticulum. Protects unfolded target proteins against degradation and facilitate correct glycosylation.</text>
</comment>
<keyword evidence="4 6" id="KW-1133">Transmembrane helix</keyword>
<keyword evidence="8" id="KW-1185">Reference proteome</keyword>
<evidence type="ECO:0000256" key="3">
    <source>
        <dbReference type="ARBA" id="ARBA00022824"/>
    </source>
</evidence>